<dbReference type="PANTHER" id="PTHR10434:SF9">
    <property type="entry name" value="PHOSPHOLIPID_GLYCEROL ACYLTRANSFERASE DOMAIN-CONTAINING PROTEIN"/>
    <property type="match status" value="1"/>
</dbReference>
<keyword evidence="6" id="KW-1185">Reference proteome</keyword>
<name>A0ABP8LDI2_9BACT</name>
<comment type="caution">
    <text evidence="5">The sequence shown here is derived from an EMBL/GenBank/DDBJ whole genome shotgun (WGS) entry which is preliminary data.</text>
</comment>
<keyword evidence="3 5" id="KW-0012">Acyltransferase</keyword>
<reference evidence="6" key="1">
    <citation type="journal article" date="2019" name="Int. J. Syst. Evol. Microbiol.">
        <title>The Global Catalogue of Microorganisms (GCM) 10K type strain sequencing project: providing services to taxonomists for standard genome sequencing and annotation.</title>
        <authorList>
            <consortium name="The Broad Institute Genomics Platform"/>
            <consortium name="The Broad Institute Genome Sequencing Center for Infectious Disease"/>
            <person name="Wu L."/>
            <person name="Ma J."/>
        </authorList>
    </citation>
    <scope>NUCLEOTIDE SEQUENCE [LARGE SCALE GENOMIC DNA]</scope>
    <source>
        <strain evidence="6">JCM 17926</strain>
    </source>
</reference>
<dbReference type="SUPFAM" id="SSF69593">
    <property type="entry name" value="Glycerol-3-phosphate (1)-acyltransferase"/>
    <property type="match status" value="1"/>
</dbReference>
<dbReference type="EMBL" id="BAABHC010000004">
    <property type="protein sequence ID" value="GAA4426928.1"/>
    <property type="molecule type" value="Genomic_DNA"/>
</dbReference>
<sequence>MFAKFLSKAIFKISGWKLVGNLTTENRRCVMIAAPHTSNWDFIYARAAFYLMDAPIRVTIKKEFLDYPVVGALLKEMGALPVDRSRNTKMVDAMVRIIKETPGDLCVMVTPEGTRKYQPRWRRGFYHVAMGAGVPIVLGYLDYAKKEAGIGPTIYPSGDIDADMEKIMAFYRTKTGKFPEQGVR</sequence>
<accession>A0ABP8LDI2</accession>
<dbReference type="SMART" id="SM00563">
    <property type="entry name" value="PlsC"/>
    <property type="match status" value="1"/>
</dbReference>
<feature type="domain" description="Phospholipid/glycerol acyltransferase" evidence="4">
    <location>
        <begin position="30"/>
        <end position="141"/>
    </location>
</feature>
<evidence type="ECO:0000256" key="1">
    <source>
        <dbReference type="ARBA" id="ARBA00005189"/>
    </source>
</evidence>
<evidence type="ECO:0000313" key="5">
    <source>
        <dbReference type="EMBL" id="GAA4426928.1"/>
    </source>
</evidence>
<dbReference type="RefSeq" id="WP_345157168.1">
    <property type="nucleotide sequence ID" value="NZ_BAABHC010000004.1"/>
</dbReference>
<evidence type="ECO:0000256" key="2">
    <source>
        <dbReference type="ARBA" id="ARBA00022679"/>
    </source>
</evidence>
<dbReference type="Proteomes" id="UP001500552">
    <property type="component" value="Unassembled WGS sequence"/>
</dbReference>
<dbReference type="Pfam" id="PF01553">
    <property type="entry name" value="Acyltransferase"/>
    <property type="match status" value="1"/>
</dbReference>
<dbReference type="GO" id="GO:0016746">
    <property type="term" value="F:acyltransferase activity"/>
    <property type="evidence" value="ECO:0007669"/>
    <property type="project" value="UniProtKB-KW"/>
</dbReference>
<dbReference type="PANTHER" id="PTHR10434">
    <property type="entry name" value="1-ACYL-SN-GLYCEROL-3-PHOSPHATE ACYLTRANSFERASE"/>
    <property type="match status" value="1"/>
</dbReference>
<protein>
    <submittedName>
        <fullName evidence="5">Lysophospholipid acyltransferase family protein</fullName>
    </submittedName>
</protein>
<dbReference type="InterPro" id="IPR002123">
    <property type="entry name" value="Plipid/glycerol_acylTrfase"/>
</dbReference>
<proteinExistence type="predicted"/>
<evidence type="ECO:0000259" key="4">
    <source>
        <dbReference type="SMART" id="SM00563"/>
    </source>
</evidence>
<organism evidence="5 6">
    <name type="scientific">Pontibacter saemangeumensis</name>
    <dbReference type="NCBI Taxonomy" id="1084525"/>
    <lineage>
        <taxon>Bacteria</taxon>
        <taxon>Pseudomonadati</taxon>
        <taxon>Bacteroidota</taxon>
        <taxon>Cytophagia</taxon>
        <taxon>Cytophagales</taxon>
        <taxon>Hymenobacteraceae</taxon>
        <taxon>Pontibacter</taxon>
    </lineage>
</organism>
<evidence type="ECO:0000313" key="6">
    <source>
        <dbReference type="Proteomes" id="UP001500552"/>
    </source>
</evidence>
<comment type="pathway">
    <text evidence="1">Lipid metabolism.</text>
</comment>
<gene>
    <name evidence="5" type="ORF">GCM10023188_09490</name>
</gene>
<keyword evidence="2" id="KW-0808">Transferase</keyword>
<evidence type="ECO:0000256" key="3">
    <source>
        <dbReference type="ARBA" id="ARBA00023315"/>
    </source>
</evidence>